<proteinExistence type="predicted"/>
<evidence type="ECO:0000313" key="1">
    <source>
        <dbReference type="EMBL" id="MPM91977.1"/>
    </source>
</evidence>
<accession>A0A645DRM1</accession>
<dbReference type="AlphaFoldDB" id="A0A645DRM1"/>
<name>A0A645DRM1_9ZZZZ</name>
<gene>
    <name evidence="1" type="ORF">SDC9_139111</name>
</gene>
<dbReference type="EMBL" id="VSSQ01038967">
    <property type="protein sequence ID" value="MPM91977.1"/>
    <property type="molecule type" value="Genomic_DNA"/>
</dbReference>
<protein>
    <submittedName>
        <fullName evidence="1">Uncharacterized protein</fullName>
    </submittedName>
</protein>
<organism evidence="1">
    <name type="scientific">bioreactor metagenome</name>
    <dbReference type="NCBI Taxonomy" id="1076179"/>
    <lineage>
        <taxon>unclassified sequences</taxon>
        <taxon>metagenomes</taxon>
        <taxon>ecological metagenomes</taxon>
    </lineage>
</organism>
<comment type="caution">
    <text evidence="1">The sequence shown here is derived from an EMBL/GenBank/DDBJ whole genome shotgun (WGS) entry which is preliminary data.</text>
</comment>
<sequence>MVGVAENDLRTQLFKFARGHGLDRAAGADRHENRRFHIAVGGVQNSGPGPAFRAPDLDFKYHTSP</sequence>
<reference evidence="1" key="1">
    <citation type="submission" date="2019-08" db="EMBL/GenBank/DDBJ databases">
        <authorList>
            <person name="Kucharzyk K."/>
            <person name="Murdoch R.W."/>
            <person name="Higgins S."/>
            <person name="Loffler F."/>
        </authorList>
    </citation>
    <scope>NUCLEOTIDE SEQUENCE</scope>
</reference>